<keyword evidence="3" id="KW-1185">Reference proteome</keyword>
<proteinExistence type="predicted"/>
<evidence type="ECO:0000256" key="1">
    <source>
        <dbReference type="SAM" id="MobiDB-lite"/>
    </source>
</evidence>
<keyword evidence="2" id="KW-0812">Transmembrane</keyword>
<feature type="compositionally biased region" description="Polar residues" evidence="1">
    <location>
        <begin position="12"/>
        <end position="30"/>
    </location>
</feature>
<accession>A0A915DI50</accession>
<feature type="transmembrane region" description="Helical" evidence="2">
    <location>
        <begin position="53"/>
        <end position="77"/>
    </location>
</feature>
<protein>
    <submittedName>
        <fullName evidence="4">Uncharacterized protein</fullName>
    </submittedName>
</protein>
<dbReference type="Proteomes" id="UP000887574">
    <property type="component" value="Unplaced"/>
</dbReference>
<organism evidence="3 4">
    <name type="scientific">Ditylenchus dipsaci</name>
    <dbReference type="NCBI Taxonomy" id="166011"/>
    <lineage>
        <taxon>Eukaryota</taxon>
        <taxon>Metazoa</taxon>
        <taxon>Ecdysozoa</taxon>
        <taxon>Nematoda</taxon>
        <taxon>Chromadorea</taxon>
        <taxon>Rhabditida</taxon>
        <taxon>Tylenchina</taxon>
        <taxon>Tylenchomorpha</taxon>
        <taxon>Sphaerularioidea</taxon>
        <taxon>Anguinidae</taxon>
        <taxon>Anguininae</taxon>
        <taxon>Ditylenchus</taxon>
    </lineage>
</organism>
<dbReference type="WBParaSite" id="jg19500">
    <property type="protein sequence ID" value="jg19500"/>
    <property type="gene ID" value="jg19500"/>
</dbReference>
<evidence type="ECO:0000313" key="3">
    <source>
        <dbReference type="Proteomes" id="UP000887574"/>
    </source>
</evidence>
<keyword evidence="2" id="KW-1133">Transmembrane helix</keyword>
<sequence>MRLHAAAPTPCPGNTTLQCTNQQPSSNCSSTSQLRRASQFEASRSSSILGTVWASYFFIFIAICLTFSIVFAVGFYINSMSAKHLSNDVSTSMSAERILGAKIFDREENSQENDGHEPSLVVVEKLRKMF</sequence>
<name>A0A915DI50_9BILA</name>
<evidence type="ECO:0000313" key="4">
    <source>
        <dbReference type="WBParaSite" id="jg19500"/>
    </source>
</evidence>
<keyword evidence="2" id="KW-0472">Membrane</keyword>
<evidence type="ECO:0000256" key="2">
    <source>
        <dbReference type="SAM" id="Phobius"/>
    </source>
</evidence>
<reference evidence="4" key="1">
    <citation type="submission" date="2022-11" db="UniProtKB">
        <authorList>
            <consortium name="WormBaseParasite"/>
        </authorList>
    </citation>
    <scope>IDENTIFICATION</scope>
</reference>
<feature type="region of interest" description="Disordered" evidence="1">
    <location>
        <begin position="1"/>
        <end position="30"/>
    </location>
</feature>
<dbReference type="AlphaFoldDB" id="A0A915DI50"/>